<evidence type="ECO:0000259" key="2">
    <source>
        <dbReference type="Pfam" id="PF01321"/>
    </source>
</evidence>
<evidence type="ECO:0008006" key="4">
    <source>
        <dbReference type="Google" id="ProtNLM"/>
    </source>
</evidence>
<dbReference type="InterPro" id="IPR036005">
    <property type="entry name" value="Creatinase/aminopeptidase-like"/>
</dbReference>
<dbReference type="InterPro" id="IPR000994">
    <property type="entry name" value="Pept_M24"/>
</dbReference>
<proteinExistence type="predicted"/>
<dbReference type="SUPFAM" id="SSF53092">
    <property type="entry name" value="Creatinase/prolidase N-terminal domain"/>
    <property type="match status" value="1"/>
</dbReference>
<dbReference type="Pfam" id="PF00557">
    <property type="entry name" value="Peptidase_M24"/>
    <property type="match status" value="1"/>
</dbReference>
<dbReference type="Gene3D" id="3.40.350.10">
    <property type="entry name" value="Creatinase/prolidase N-terminal domain"/>
    <property type="match status" value="1"/>
</dbReference>
<evidence type="ECO:0000259" key="1">
    <source>
        <dbReference type="Pfam" id="PF00557"/>
    </source>
</evidence>
<sequence length="395" mass="44663">MLKIGKEEFSSRIEKVKEKMNENDIDLLFVYGDEYRCENLRYLSNYWPLFERGMLAIGKNRDPILLVSPECEHLAREMSAWKDIRLIREIGMSYVPEEVGFTNIEFTTIPEVADVIVDNKKINKFSICGIDAMSVVLYNQILSFFRDSKLINGDNLLYDLRIIKSPNEIEILKKAWEICDIGYKAILDADIVGLTEIQAAAIGEKAARDAGAEHIVFSVFASGGRTNTVIGRPTEKRIVKGEMIMSALAIRYEGYVASNEWPFVAGYKPSSKQSEFIYHLVKAEDIGVKSIKKGIKAGEVIKKISKYFKDNNLEKHDLYPPIHGNGLAEAESPYPDENSEYEFIPGMGINFDVSLFGVPNIGSNRVEEGFIVSNNGLIPLSKLITNLREEFLKKY</sequence>
<dbReference type="InterPro" id="IPR050659">
    <property type="entry name" value="Peptidase_M24B"/>
</dbReference>
<dbReference type="EMBL" id="BART01000750">
    <property type="protein sequence ID" value="GAG74568.1"/>
    <property type="molecule type" value="Genomic_DNA"/>
</dbReference>
<organism evidence="3">
    <name type="scientific">marine sediment metagenome</name>
    <dbReference type="NCBI Taxonomy" id="412755"/>
    <lineage>
        <taxon>unclassified sequences</taxon>
        <taxon>metagenomes</taxon>
        <taxon>ecological metagenomes</taxon>
    </lineage>
</organism>
<gene>
    <name evidence="3" type="ORF">S01H4_03162</name>
</gene>
<dbReference type="PANTHER" id="PTHR46112">
    <property type="entry name" value="AMINOPEPTIDASE"/>
    <property type="match status" value="1"/>
</dbReference>
<dbReference type="Pfam" id="PF01321">
    <property type="entry name" value="Creatinase_N"/>
    <property type="match status" value="1"/>
</dbReference>
<comment type="caution">
    <text evidence="3">The sequence shown here is derived from an EMBL/GenBank/DDBJ whole genome shotgun (WGS) entry which is preliminary data.</text>
</comment>
<dbReference type="InterPro" id="IPR000587">
    <property type="entry name" value="Creatinase_N"/>
</dbReference>
<dbReference type="AlphaFoldDB" id="X1AQK2"/>
<feature type="domain" description="Creatinase N-terminal" evidence="2">
    <location>
        <begin position="12"/>
        <end position="163"/>
    </location>
</feature>
<dbReference type="Gene3D" id="3.90.230.10">
    <property type="entry name" value="Creatinase/methionine aminopeptidase superfamily"/>
    <property type="match status" value="1"/>
</dbReference>
<dbReference type="InterPro" id="IPR029149">
    <property type="entry name" value="Creatin/AminoP/Spt16_N"/>
</dbReference>
<protein>
    <recommendedName>
        <fullName evidence="4">Peptidase M24 domain-containing protein</fullName>
    </recommendedName>
</protein>
<accession>X1AQK2</accession>
<reference evidence="3" key="1">
    <citation type="journal article" date="2014" name="Front. Microbiol.">
        <title>High frequency of phylogenetically diverse reductive dehalogenase-homologous genes in deep subseafloor sedimentary metagenomes.</title>
        <authorList>
            <person name="Kawai M."/>
            <person name="Futagami T."/>
            <person name="Toyoda A."/>
            <person name="Takaki Y."/>
            <person name="Nishi S."/>
            <person name="Hori S."/>
            <person name="Arai W."/>
            <person name="Tsubouchi T."/>
            <person name="Morono Y."/>
            <person name="Uchiyama I."/>
            <person name="Ito T."/>
            <person name="Fujiyama A."/>
            <person name="Inagaki F."/>
            <person name="Takami H."/>
        </authorList>
    </citation>
    <scope>NUCLEOTIDE SEQUENCE</scope>
    <source>
        <strain evidence="3">Expedition CK06-06</strain>
    </source>
</reference>
<dbReference type="PANTHER" id="PTHR46112:SF2">
    <property type="entry name" value="XAA-PRO AMINOPEPTIDASE P-RELATED"/>
    <property type="match status" value="1"/>
</dbReference>
<evidence type="ECO:0000313" key="3">
    <source>
        <dbReference type="EMBL" id="GAG74568.1"/>
    </source>
</evidence>
<name>X1AQK2_9ZZZZ</name>
<dbReference type="CDD" id="cd01066">
    <property type="entry name" value="APP_MetAP"/>
    <property type="match status" value="1"/>
</dbReference>
<feature type="domain" description="Peptidase M24" evidence="1">
    <location>
        <begin position="171"/>
        <end position="372"/>
    </location>
</feature>
<dbReference type="SUPFAM" id="SSF55920">
    <property type="entry name" value="Creatinase/aminopeptidase"/>
    <property type="match status" value="1"/>
</dbReference>